<evidence type="ECO:0000259" key="1">
    <source>
        <dbReference type="Pfam" id="PF18990"/>
    </source>
</evidence>
<dbReference type="Proteomes" id="UP000198858">
    <property type="component" value="Chromosome I"/>
</dbReference>
<evidence type="ECO:0000313" key="2">
    <source>
        <dbReference type="EMBL" id="SDS05222.1"/>
    </source>
</evidence>
<keyword evidence="3" id="KW-1185">Reference proteome</keyword>
<gene>
    <name evidence="2" type="ORF">SAMN04488552_1949</name>
</gene>
<proteinExistence type="predicted"/>
<protein>
    <recommendedName>
        <fullName evidence="1">DUF5723 domain-containing protein</fullName>
    </recommendedName>
</protein>
<dbReference type="STRING" id="1250231.SAMN04488552_1949"/>
<feature type="domain" description="DUF5723" evidence="1">
    <location>
        <begin position="38"/>
        <end position="441"/>
    </location>
</feature>
<dbReference type="InterPro" id="IPR043781">
    <property type="entry name" value="DUF5723"/>
</dbReference>
<sequence>MRRFAPIIFLLFFFSGFSQNRPLLYNVDDLPQSLLQNPGARIDFTRHIGVPFLSQIHLSGGSTGVTAYDIFADDGTNVNQRVSNVMREITSGDYFSINEQLEILSFGWKMGARGYFSAGIYQELDVFAYFPKDPALLAFEGNADYIGQDFKFSDANFMGEVLTVYHAGFNYKVDAKLTVGGRFKLYSGIFNAESTANDGFFRTVETPGGPNFYLHEVRGLDVTVNTSGYASLKEEEDMTVDKAVAELLSRSFFGQNGGLGVDLGFNYRVTDQFSINASIQDLGLMFHQKDVENYNYFGSFQTNGLEPLFPELDGNEPTIPYWEIFEERVDRNLQEETTNNTYTTWRPLKYNASFQFGTGKSILPCDYLLSKKPRFMNLFGMIISGVNRPKGPTYGVTAYWDRKVTDNLRFRLAYAVDEFTLTKLGFMMSSRFKNFNIYLAANDIIGYTNLAKANSASLQLGMQFIFKDL</sequence>
<dbReference type="EMBL" id="LT629745">
    <property type="protein sequence ID" value="SDS05222.1"/>
    <property type="molecule type" value="Genomic_DNA"/>
</dbReference>
<organism evidence="2 3">
    <name type="scientific">Christiangramia echinicola</name>
    <dbReference type="NCBI Taxonomy" id="279359"/>
    <lineage>
        <taxon>Bacteria</taxon>
        <taxon>Pseudomonadati</taxon>
        <taxon>Bacteroidota</taxon>
        <taxon>Flavobacteriia</taxon>
        <taxon>Flavobacteriales</taxon>
        <taxon>Flavobacteriaceae</taxon>
        <taxon>Christiangramia</taxon>
    </lineage>
</organism>
<dbReference type="RefSeq" id="WP_089662275.1">
    <property type="nucleotide sequence ID" value="NZ_LT629745.1"/>
</dbReference>
<reference evidence="2 3" key="1">
    <citation type="submission" date="2016-10" db="EMBL/GenBank/DDBJ databases">
        <authorList>
            <person name="Varghese N."/>
            <person name="Submissions S."/>
        </authorList>
    </citation>
    <scope>NUCLEOTIDE SEQUENCE [LARGE SCALE GENOMIC DNA]</scope>
    <source>
        <strain evidence="2 3">Mar_2010_102</strain>
    </source>
</reference>
<dbReference type="Pfam" id="PF18990">
    <property type="entry name" value="DUF5723"/>
    <property type="match status" value="1"/>
</dbReference>
<evidence type="ECO:0000313" key="3">
    <source>
        <dbReference type="Proteomes" id="UP000198858"/>
    </source>
</evidence>
<dbReference type="AlphaFoldDB" id="A0A1H1P213"/>
<name>A0A1H1P213_9FLAO</name>
<accession>A0A1H1P213</accession>